<dbReference type="RefSeq" id="WP_264776397.1">
    <property type="nucleotide sequence ID" value="NZ_AP026560.1"/>
</dbReference>
<evidence type="ECO:0000256" key="5">
    <source>
        <dbReference type="ARBA" id="ARBA00022840"/>
    </source>
</evidence>
<dbReference type="GO" id="GO:0016874">
    <property type="term" value="F:ligase activity"/>
    <property type="evidence" value="ECO:0007669"/>
    <property type="project" value="UniProtKB-KW"/>
</dbReference>
<gene>
    <name evidence="13" type="primary">glnS</name>
    <name evidence="13" type="ORF">DAETH_05270</name>
</gene>
<evidence type="ECO:0000256" key="8">
    <source>
        <dbReference type="ARBA" id="ARBA00048270"/>
    </source>
</evidence>
<dbReference type="Pfam" id="PF02637">
    <property type="entry name" value="GatB_Yqey"/>
    <property type="match status" value="1"/>
</dbReference>
<evidence type="ECO:0000256" key="7">
    <source>
        <dbReference type="ARBA" id="ARBA00023146"/>
    </source>
</evidence>
<evidence type="ECO:0000259" key="12">
    <source>
        <dbReference type="SMART" id="SM00845"/>
    </source>
</evidence>
<dbReference type="PRINTS" id="PR00987">
    <property type="entry name" value="TRNASYNTHGLU"/>
</dbReference>
<evidence type="ECO:0000256" key="11">
    <source>
        <dbReference type="SAM" id="MobiDB-lite"/>
    </source>
</evidence>
<dbReference type="SUPFAM" id="SSF52374">
    <property type="entry name" value="Nucleotidylyl transferase"/>
    <property type="match status" value="1"/>
</dbReference>
<dbReference type="InterPro" id="IPR014729">
    <property type="entry name" value="Rossmann-like_a/b/a_fold"/>
</dbReference>
<dbReference type="Gene3D" id="3.40.50.620">
    <property type="entry name" value="HUPs"/>
    <property type="match status" value="1"/>
</dbReference>
<accession>A0ABN6RB46</accession>
<sequence length="807" mass="89360">MTGSDDATTGEDTAASTAPRVAPNFITETIERDLEAGKYPQVVTRFPPEPNGYLHLGHTFASFLDFQTAVQYGGRYHLRMDDTNPEGESMEFAEGIQDDLAWLGWDWGDHLYYASDSFERYYAFAERLIELGKAYVDSVSGEEMARLRGSATQPGTPSPYRDRTVEENLGLFRRMRAGEFPDGAHVLRAKIDLASPNMKLRDPVLYRILRATHYRTGDEWCIYPMYDFQHPLQDALEGVTHSMCSLEFVDNRAIYDWLMETLGFSPRPHQYEFGRRSLEYTVVSKRKLRRLVQEGHVTGWDDPRMPTLRAQRRLGVTPGAIRAFAASIGVSRTNRTVDIAVYENAVRDDLNHRAPRVMAVTDPVRVVLQNLPAGEARTLSLPYWPHDVIRDSPDGLVALPSGARVPPERAVRDVPLTRELYIEREDFNPDPPKGYKRLTVGGTVRLRGAGIIRADSFETNDAGQVMAVQATLLGEEAKAAGVIHWVSAEHGLPAEFRLYDRLFRVPHPEGENPDDIAPDFDPERMSHENEAVPLDAGFLRFLNPHSLRVTRGYVEPGVAKDPPETRYQFERQGYFWRDPVDSREDALVFGRIITLKDTWGREQKAEGGRQKAERQAPKAEVPPPTPHAPQPLTAEQEAEVARLTAQGVAEADARTLARDPVLGAFFAGADASEHAAQVAAWTVNDLAPALRSGEARLQAADLPALAALLAGGQISSRIARDVLTRASRSGEAPASIVEHEGLRVVTDTGAIEAAIDEVMRANPDKVEAYRGGKTGLMGFFTGQVMRATGGKADPRVVAQLLGSRLGG</sequence>
<dbReference type="InterPro" id="IPR020059">
    <property type="entry name" value="Glu/Gln-tRNA-synth_Ib_codon-bd"/>
</dbReference>
<dbReference type="Proteomes" id="UP001064971">
    <property type="component" value="Chromosome"/>
</dbReference>
<evidence type="ECO:0000256" key="10">
    <source>
        <dbReference type="RuleBase" id="RU363037"/>
    </source>
</evidence>
<dbReference type="InterPro" id="IPR000924">
    <property type="entry name" value="Glu/Gln-tRNA-synth"/>
</dbReference>
<dbReference type="EMBL" id="AP026560">
    <property type="protein sequence ID" value="BDP40558.1"/>
    <property type="molecule type" value="Genomic_DNA"/>
</dbReference>
<dbReference type="NCBIfam" id="NF011291">
    <property type="entry name" value="PRK14703.1"/>
    <property type="match status" value="1"/>
</dbReference>
<keyword evidence="14" id="KW-1185">Reference proteome</keyword>
<dbReference type="InterPro" id="IPR003789">
    <property type="entry name" value="Asn/Gln_tRNA_amidoTrase-B-like"/>
</dbReference>
<dbReference type="InterPro" id="IPR023168">
    <property type="entry name" value="GatB_Yqey_C_2"/>
</dbReference>
<feature type="region of interest" description="Disordered" evidence="11">
    <location>
        <begin position="600"/>
        <end position="634"/>
    </location>
</feature>
<evidence type="ECO:0000313" key="13">
    <source>
        <dbReference type="EMBL" id="BDP40558.1"/>
    </source>
</evidence>
<dbReference type="PANTHER" id="PTHR43097:SF5">
    <property type="entry name" value="GLUTAMATE--TRNA LIGASE"/>
    <property type="match status" value="1"/>
</dbReference>
<keyword evidence="4 10" id="KW-0547">Nucleotide-binding</keyword>
<keyword evidence="3 10" id="KW-0436">Ligase</keyword>
<dbReference type="Pfam" id="PF00749">
    <property type="entry name" value="tRNA-synt_1c"/>
    <property type="match status" value="1"/>
</dbReference>
<dbReference type="SMART" id="SM00845">
    <property type="entry name" value="GatB_Yqey"/>
    <property type="match status" value="1"/>
</dbReference>
<dbReference type="Gene3D" id="2.40.240.10">
    <property type="entry name" value="Ribosomal Protein L25, Chain P"/>
    <property type="match status" value="2"/>
</dbReference>
<dbReference type="InterPro" id="IPR050132">
    <property type="entry name" value="Gln/Glu-tRNA_Ligase"/>
</dbReference>
<keyword evidence="2" id="KW-0963">Cytoplasm</keyword>
<dbReference type="InterPro" id="IPR020056">
    <property type="entry name" value="Rbsml_bL25/Gln-tRNA_synth_N"/>
</dbReference>
<dbReference type="InterPro" id="IPR004514">
    <property type="entry name" value="Gln-tRNA-synth"/>
</dbReference>
<feature type="domain" description="Asn/Gln amidotransferase" evidence="12">
    <location>
        <begin position="664"/>
        <end position="805"/>
    </location>
</feature>
<evidence type="ECO:0000256" key="3">
    <source>
        <dbReference type="ARBA" id="ARBA00022598"/>
    </source>
</evidence>
<keyword evidence="5 10" id="KW-0067">ATP-binding</keyword>
<dbReference type="NCBIfam" id="TIGR00440">
    <property type="entry name" value="glnS"/>
    <property type="match status" value="1"/>
</dbReference>
<name>A0ABN6RB46_9DEIO</name>
<dbReference type="Pfam" id="PF20974">
    <property type="entry name" value="tRNA-synt_1c_C2"/>
    <property type="match status" value="1"/>
</dbReference>
<comment type="catalytic activity">
    <reaction evidence="8">
        <text>tRNA(Gln) + L-glutamine + ATP = L-glutaminyl-tRNA(Gln) + AMP + diphosphate</text>
        <dbReference type="Rhea" id="RHEA:20121"/>
        <dbReference type="Rhea" id="RHEA-COMP:9662"/>
        <dbReference type="Rhea" id="RHEA-COMP:9681"/>
        <dbReference type="ChEBI" id="CHEBI:30616"/>
        <dbReference type="ChEBI" id="CHEBI:33019"/>
        <dbReference type="ChEBI" id="CHEBI:58359"/>
        <dbReference type="ChEBI" id="CHEBI:78442"/>
        <dbReference type="ChEBI" id="CHEBI:78521"/>
        <dbReference type="ChEBI" id="CHEBI:456215"/>
        <dbReference type="EC" id="6.1.1.18"/>
    </reaction>
</comment>
<evidence type="ECO:0000256" key="2">
    <source>
        <dbReference type="ARBA" id="ARBA00022490"/>
    </source>
</evidence>
<dbReference type="PROSITE" id="PS00178">
    <property type="entry name" value="AA_TRNA_LIGASE_I"/>
    <property type="match status" value="1"/>
</dbReference>
<evidence type="ECO:0000256" key="9">
    <source>
        <dbReference type="NCBIfam" id="TIGR00440"/>
    </source>
</evidence>
<dbReference type="SUPFAM" id="SSF89095">
    <property type="entry name" value="GatB/YqeY motif"/>
    <property type="match status" value="1"/>
</dbReference>
<dbReference type="InterPro" id="IPR049437">
    <property type="entry name" value="tRNA-synt_1c_C2"/>
</dbReference>
<dbReference type="Pfam" id="PF03950">
    <property type="entry name" value="tRNA-synt_1c_C"/>
    <property type="match status" value="1"/>
</dbReference>
<feature type="compositionally biased region" description="Basic and acidic residues" evidence="11">
    <location>
        <begin position="600"/>
        <end position="617"/>
    </location>
</feature>
<dbReference type="InterPro" id="IPR018027">
    <property type="entry name" value="Asn/Gln_amidotransferase"/>
</dbReference>
<evidence type="ECO:0000256" key="6">
    <source>
        <dbReference type="ARBA" id="ARBA00022917"/>
    </source>
</evidence>
<dbReference type="InterPro" id="IPR001412">
    <property type="entry name" value="aa-tRNA-synth_I_CS"/>
</dbReference>
<evidence type="ECO:0000313" key="14">
    <source>
        <dbReference type="Proteomes" id="UP001064971"/>
    </source>
</evidence>
<dbReference type="PANTHER" id="PTHR43097">
    <property type="entry name" value="GLUTAMINE-TRNA LIGASE"/>
    <property type="match status" value="1"/>
</dbReference>
<proteinExistence type="inferred from homology"/>
<dbReference type="Gene3D" id="1.10.10.410">
    <property type="match status" value="1"/>
</dbReference>
<dbReference type="EC" id="6.1.1.18" evidence="1 9"/>
<evidence type="ECO:0000256" key="4">
    <source>
        <dbReference type="ARBA" id="ARBA00022741"/>
    </source>
</evidence>
<feature type="compositionally biased region" description="Pro residues" evidence="11">
    <location>
        <begin position="620"/>
        <end position="629"/>
    </location>
</feature>
<evidence type="ECO:0000256" key="1">
    <source>
        <dbReference type="ARBA" id="ARBA00012836"/>
    </source>
</evidence>
<dbReference type="InterPro" id="IPR020058">
    <property type="entry name" value="Glu/Gln-tRNA-synth_Ib_cat-dom"/>
</dbReference>
<keyword evidence="6 10" id="KW-0648">Protein biosynthesis</keyword>
<dbReference type="InterPro" id="IPR011035">
    <property type="entry name" value="Ribosomal_bL25/Gln-tRNA_synth"/>
</dbReference>
<dbReference type="SUPFAM" id="SSF50715">
    <property type="entry name" value="Ribosomal protein L25-like"/>
    <property type="match status" value="1"/>
</dbReference>
<keyword evidence="7 10" id="KW-0030">Aminoacyl-tRNA synthetase</keyword>
<comment type="similarity">
    <text evidence="10">Belongs to the class-I aminoacyl-tRNA synthetase family.</text>
</comment>
<organism evidence="13 14">
    <name type="scientific">Deinococcus aetherius</name>
    <dbReference type="NCBI Taxonomy" id="200252"/>
    <lineage>
        <taxon>Bacteria</taxon>
        <taxon>Thermotogati</taxon>
        <taxon>Deinococcota</taxon>
        <taxon>Deinococci</taxon>
        <taxon>Deinococcales</taxon>
        <taxon>Deinococcaceae</taxon>
        <taxon>Deinococcus</taxon>
    </lineage>
</organism>
<feature type="compositionally biased region" description="Polar residues" evidence="11">
    <location>
        <begin position="1"/>
        <end position="16"/>
    </location>
</feature>
<protein>
    <recommendedName>
        <fullName evidence="1 9">Glutamine--tRNA ligase</fullName>
        <ecNumber evidence="1 9">6.1.1.18</ecNumber>
    </recommendedName>
</protein>
<feature type="region of interest" description="Disordered" evidence="11">
    <location>
        <begin position="1"/>
        <end position="22"/>
    </location>
</feature>
<reference evidence="13" key="1">
    <citation type="submission" date="2022-07" db="EMBL/GenBank/DDBJ databases">
        <title>Complete Genome Sequence of the Radioresistant Bacterium Deinococcus aetherius ST0316, Isolated from the Air Dust collected in Lower Stratosphere above Japan.</title>
        <authorList>
            <person name="Satoh K."/>
            <person name="Hagiwara K."/>
            <person name="Katsumata K."/>
            <person name="Kubo A."/>
            <person name="Yokobori S."/>
            <person name="Yamagishi A."/>
            <person name="Oono Y."/>
            <person name="Narumi I."/>
        </authorList>
    </citation>
    <scope>NUCLEOTIDE SEQUENCE</scope>
    <source>
        <strain evidence="13">ST0316</strain>
    </source>
</reference>